<evidence type="ECO:0000313" key="2">
    <source>
        <dbReference type="Proteomes" id="UP000183002"/>
    </source>
</evidence>
<reference evidence="1 2" key="1">
    <citation type="submission" date="2016-10" db="EMBL/GenBank/DDBJ databases">
        <authorList>
            <person name="de Groot N.N."/>
        </authorList>
    </citation>
    <scope>NUCLEOTIDE SEQUENCE [LARGE SCALE GENOMIC DNA]</scope>
    <source>
        <strain evidence="1 2">CGMCC 1.10836</strain>
    </source>
</reference>
<dbReference type="OrthoDB" id="7864095at2"/>
<name>A0A1H8KNE6_9RHOB</name>
<organism evidence="1 2">
    <name type="scientific">Pseudorhodobacter antarcticus</name>
    <dbReference type="NCBI Taxonomy" id="1077947"/>
    <lineage>
        <taxon>Bacteria</taxon>
        <taxon>Pseudomonadati</taxon>
        <taxon>Pseudomonadota</taxon>
        <taxon>Alphaproteobacteria</taxon>
        <taxon>Rhodobacterales</taxon>
        <taxon>Paracoccaceae</taxon>
        <taxon>Pseudorhodobacter</taxon>
    </lineage>
</organism>
<dbReference type="Proteomes" id="UP000183002">
    <property type="component" value="Unassembled WGS sequence"/>
</dbReference>
<dbReference type="RefSeq" id="WP_050520956.1">
    <property type="nucleotide sequence ID" value="NZ_FOCO01000033.1"/>
</dbReference>
<dbReference type="AlphaFoldDB" id="A0A1H8KNE6"/>
<dbReference type="EMBL" id="FOCO01000033">
    <property type="protein sequence ID" value="SEN94116.1"/>
    <property type="molecule type" value="Genomic_DNA"/>
</dbReference>
<keyword evidence="2" id="KW-1185">Reference proteome</keyword>
<gene>
    <name evidence="1" type="ORF">SAMN05216227_103326</name>
</gene>
<evidence type="ECO:0000313" key="1">
    <source>
        <dbReference type="EMBL" id="SEN94116.1"/>
    </source>
</evidence>
<accession>A0A1H8KNE6</accession>
<dbReference type="STRING" id="1077947.SAMN05216227_103326"/>
<proteinExistence type="predicted"/>
<protein>
    <submittedName>
        <fullName evidence="1">Uncharacterized protein</fullName>
    </submittedName>
</protein>
<sequence length="89" mass="10580">MSIPLPFRKRNTRDEIRQEWIEERLHEARIVVADVVHHSDHLLRMACNVLVRHSQTPTEREDARILLVILEAKSPGRIDRNRSDPEVRR</sequence>